<dbReference type="Gene3D" id="3.20.20.120">
    <property type="entry name" value="Enolase-like C-terminal domain"/>
    <property type="match status" value="1"/>
</dbReference>
<dbReference type="Gene3D" id="3.30.390.10">
    <property type="entry name" value="Enolase-like, N-terminal domain"/>
    <property type="match status" value="1"/>
</dbReference>
<organism evidence="3 4">
    <name type="scientific">Microbacterium nanhaiense</name>
    <dbReference type="NCBI Taxonomy" id="1301026"/>
    <lineage>
        <taxon>Bacteria</taxon>
        <taxon>Bacillati</taxon>
        <taxon>Actinomycetota</taxon>
        <taxon>Actinomycetes</taxon>
        <taxon>Micrococcales</taxon>
        <taxon>Microbacteriaceae</taxon>
        <taxon>Microbacterium</taxon>
    </lineage>
</organism>
<dbReference type="SFLD" id="SFLDS00001">
    <property type="entry name" value="Enolase"/>
    <property type="match status" value="1"/>
</dbReference>
<keyword evidence="4" id="KW-1185">Reference proteome</keyword>
<sequence length="378" mass="42322">MKITGFEGFLTRVGNRPRVLVRVDTDEGISGWGEAYNHGPDEALFPVFEYMFAQIMGEDPRRVEHLTQKITRLARFPQGAIGLAALSAIDHALWEISAIALNVPVYQLLGGRVRDRVPVYCGLYTAPDAEVARDQTAELNETYGLMAFKLSPWRVDIHAQRWGLVVSQIADYFGEVRAAADPRWDFAFDAHAQVFEPYRAIELGNALAPYQPMFFEEPMRPEHIPSWQHVRAQLRVPLATGESLYSPHEFLALLTAGGVDIAQPDIAVVGGLSQMRRIATLAETHNVMIAPHNPMGPLATAHNLHFAAACSNFFKLEYKFDGTTWCPDPYLPVDGHLELREDRPGWGVTIDEEALRASDTIVWNRALHVRPDGSWAWA</sequence>
<dbReference type="RefSeq" id="WP_188701007.1">
    <property type="nucleotide sequence ID" value="NZ_BMMQ01000004.1"/>
</dbReference>
<dbReference type="Pfam" id="PF13378">
    <property type="entry name" value="MR_MLE_C"/>
    <property type="match status" value="1"/>
</dbReference>
<dbReference type="InterPro" id="IPR029017">
    <property type="entry name" value="Enolase-like_N"/>
</dbReference>
<dbReference type="InterPro" id="IPR034623">
    <property type="entry name" value="Galactarate_dehydratase_3"/>
</dbReference>
<dbReference type="PANTHER" id="PTHR48080:SF2">
    <property type="entry name" value="D-GALACTONATE DEHYDRATASE"/>
    <property type="match status" value="1"/>
</dbReference>
<keyword evidence="1" id="KW-0456">Lyase</keyword>
<comment type="caution">
    <text evidence="3">The sequence shown here is derived from an EMBL/GenBank/DDBJ whole genome shotgun (WGS) entry which is preliminary data.</text>
</comment>
<dbReference type="Pfam" id="PF02746">
    <property type="entry name" value="MR_MLE_N"/>
    <property type="match status" value="1"/>
</dbReference>
<name>A0ABQ2N0H6_9MICO</name>
<dbReference type="InterPro" id="IPR036849">
    <property type="entry name" value="Enolase-like_C_sf"/>
</dbReference>
<dbReference type="InterPro" id="IPR034593">
    <property type="entry name" value="DgoD-like"/>
</dbReference>
<dbReference type="SFLD" id="SFLDG00179">
    <property type="entry name" value="mandelate_racemase"/>
    <property type="match status" value="1"/>
</dbReference>
<dbReference type="SMART" id="SM00922">
    <property type="entry name" value="MR_MLE"/>
    <property type="match status" value="1"/>
</dbReference>
<evidence type="ECO:0000313" key="3">
    <source>
        <dbReference type="EMBL" id="GGO63915.1"/>
    </source>
</evidence>
<accession>A0ABQ2N0H6</accession>
<feature type="domain" description="Mandelate racemase/muconate lactonizing enzyme C-terminal" evidence="2">
    <location>
        <begin position="128"/>
        <end position="237"/>
    </location>
</feature>
<protein>
    <submittedName>
        <fullName evidence="3">Isomerase</fullName>
    </submittedName>
</protein>
<dbReference type="SUPFAM" id="SSF51604">
    <property type="entry name" value="Enolase C-terminal domain-like"/>
    <property type="match status" value="1"/>
</dbReference>
<dbReference type="InterPro" id="IPR013342">
    <property type="entry name" value="Mandelate_racemase_C"/>
</dbReference>
<evidence type="ECO:0000313" key="4">
    <source>
        <dbReference type="Proteomes" id="UP000638043"/>
    </source>
</evidence>
<gene>
    <name evidence="3" type="ORF">GCM10010910_17590</name>
</gene>
<dbReference type="PANTHER" id="PTHR48080">
    <property type="entry name" value="D-GALACTONATE DEHYDRATASE-RELATED"/>
    <property type="match status" value="1"/>
</dbReference>
<dbReference type="GO" id="GO:0016853">
    <property type="term" value="F:isomerase activity"/>
    <property type="evidence" value="ECO:0007669"/>
    <property type="project" value="UniProtKB-KW"/>
</dbReference>
<evidence type="ECO:0000256" key="1">
    <source>
        <dbReference type="ARBA" id="ARBA00023239"/>
    </source>
</evidence>
<reference evidence="4" key="1">
    <citation type="journal article" date="2019" name="Int. J. Syst. Evol. Microbiol.">
        <title>The Global Catalogue of Microorganisms (GCM) 10K type strain sequencing project: providing services to taxonomists for standard genome sequencing and annotation.</title>
        <authorList>
            <consortium name="The Broad Institute Genomics Platform"/>
            <consortium name="The Broad Institute Genome Sequencing Center for Infectious Disease"/>
            <person name="Wu L."/>
            <person name="Ma J."/>
        </authorList>
    </citation>
    <scope>NUCLEOTIDE SEQUENCE [LARGE SCALE GENOMIC DNA]</scope>
    <source>
        <strain evidence="4">CGMCC 4.7181</strain>
    </source>
</reference>
<dbReference type="CDD" id="cd03316">
    <property type="entry name" value="MR_like"/>
    <property type="match status" value="1"/>
</dbReference>
<dbReference type="SUPFAM" id="SSF54826">
    <property type="entry name" value="Enolase N-terminal domain-like"/>
    <property type="match status" value="1"/>
</dbReference>
<dbReference type="InterPro" id="IPR029065">
    <property type="entry name" value="Enolase_C-like"/>
</dbReference>
<dbReference type="EMBL" id="BMMQ01000004">
    <property type="protein sequence ID" value="GGO63915.1"/>
    <property type="molecule type" value="Genomic_DNA"/>
</dbReference>
<keyword evidence="3" id="KW-0413">Isomerase</keyword>
<proteinExistence type="predicted"/>
<dbReference type="InterPro" id="IPR013341">
    <property type="entry name" value="Mandelate_racemase_N_dom"/>
</dbReference>
<dbReference type="SFLD" id="SFLDF00563">
    <property type="entry name" value="galactarate_dehydratase_3"/>
    <property type="match status" value="1"/>
</dbReference>
<evidence type="ECO:0000259" key="2">
    <source>
        <dbReference type="SMART" id="SM00922"/>
    </source>
</evidence>
<dbReference type="Proteomes" id="UP000638043">
    <property type="component" value="Unassembled WGS sequence"/>
</dbReference>